<dbReference type="InterPro" id="IPR001841">
    <property type="entry name" value="Znf_RING"/>
</dbReference>
<evidence type="ECO:0000259" key="7">
    <source>
        <dbReference type="PROSITE" id="PS50089"/>
    </source>
</evidence>
<evidence type="ECO:0000313" key="9">
    <source>
        <dbReference type="Proteomes" id="UP001203297"/>
    </source>
</evidence>
<evidence type="ECO:0000256" key="3">
    <source>
        <dbReference type="ARBA" id="ARBA00022833"/>
    </source>
</evidence>
<keyword evidence="2 4" id="KW-0863">Zinc-finger</keyword>
<keyword evidence="9" id="KW-1185">Reference proteome</keyword>
<feature type="region of interest" description="Disordered" evidence="6">
    <location>
        <begin position="397"/>
        <end position="426"/>
    </location>
</feature>
<proteinExistence type="predicted"/>
<dbReference type="InterPro" id="IPR027370">
    <property type="entry name" value="Znf-RING_euk"/>
</dbReference>
<evidence type="ECO:0000313" key="8">
    <source>
        <dbReference type="EMBL" id="KAI0300534.1"/>
    </source>
</evidence>
<dbReference type="SMART" id="SM00184">
    <property type="entry name" value="RING"/>
    <property type="match status" value="1"/>
</dbReference>
<dbReference type="Pfam" id="PF13445">
    <property type="entry name" value="zf-RING_UBOX"/>
    <property type="match status" value="1"/>
</dbReference>
<evidence type="ECO:0000256" key="4">
    <source>
        <dbReference type="PROSITE-ProRule" id="PRU00175"/>
    </source>
</evidence>
<feature type="compositionally biased region" description="Basic and acidic residues" evidence="6">
    <location>
        <begin position="629"/>
        <end position="647"/>
    </location>
</feature>
<accession>A0AAD4M401</accession>
<feature type="coiled-coil region" evidence="5">
    <location>
        <begin position="262"/>
        <end position="321"/>
    </location>
</feature>
<organism evidence="8 9">
    <name type="scientific">Multifurca ochricompacta</name>
    <dbReference type="NCBI Taxonomy" id="376703"/>
    <lineage>
        <taxon>Eukaryota</taxon>
        <taxon>Fungi</taxon>
        <taxon>Dikarya</taxon>
        <taxon>Basidiomycota</taxon>
        <taxon>Agaricomycotina</taxon>
        <taxon>Agaricomycetes</taxon>
        <taxon>Russulales</taxon>
        <taxon>Russulaceae</taxon>
        <taxon>Multifurca</taxon>
    </lineage>
</organism>
<evidence type="ECO:0000256" key="6">
    <source>
        <dbReference type="SAM" id="MobiDB-lite"/>
    </source>
</evidence>
<dbReference type="AlphaFoldDB" id="A0AAD4M401"/>
<sequence>MKEGELFPIYVSPFRNGLQPQRDVNGCPSGLVPSKAPSGIPGLLSVEEPFLASCLLGPPARRSVPLDHKSTKQACSRAPLVSHPGTFASPFLQAMLIVKPSSSCDVCLESFQLRGESSAIVRAPCAIDCGHVFCSTCIDSFTRLACPLCRSYFDPRAVRRLHIDVAPQTPDNRPVRIGHPDNDGVAASKEDLKERIISIVRNGADGGHYQALIQETCAWLKEQTPEEHWDLRALYLLLIRYHQMHKDEQAATVSLHEKTRLYQDALRKAEKRQQEIAELKQSIEDLKDKMDANEVRWAVREKQLTMKYEEAIEETRSLREQLITFCAPKGRPDRHRSSEARLTSQRVFEPMVEDECTDDTLMKPITDHFSPLPVHLSPIPSMLNAVSPLVRNAADSMEEEDHYFKPRLQPSEDGDQTPVEYPPPLVSTPASKPMVIGATIARFYDMAASETSASLPHPTPSAYYNRRHEKEKEKQRELSRNNSSGSTGRVALSRIKALQEKLVPESGDEAERARSTRRQLLNAILADAPTPQSTPAPIVVAPPPPTPPPPPPPPSRPIAISHASTAAQEIERERERRRRQSSENRAPETTSASVPPPPQPQVLAQRLAHPRPSIPSLKDASNSYGGEDGIQRRHAYPERRSANERRPSIGKSQWHRSSPTEA</sequence>
<evidence type="ECO:0000256" key="5">
    <source>
        <dbReference type="SAM" id="Coils"/>
    </source>
</evidence>
<dbReference type="InterPro" id="IPR017907">
    <property type="entry name" value="Znf_RING_CS"/>
</dbReference>
<evidence type="ECO:0000256" key="2">
    <source>
        <dbReference type="ARBA" id="ARBA00022771"/>
    </source>
</evidence>
<keyword evidence="1" id="KW-0479">Metal-binding</keyword>
<evidence type="ECO:0000256" key="1">
    <source>
        <dbReference type="ARBA" id="ARBA00022723"/>
    </source>
</evidence>
<feature type="compositionally biased region" description="Basic and acidic residues" evidence="6">
    <location>
        <begin position="466"/>
        <end position="479"/>
    </location>
</feature>
<feature type="compositionally biased region" description="Basic and acidic residues" evidence="6">
    <location>
        <begin position="569"/>
        <end position="586"/>
    </location>
</feature>
<gene>
    <name evidence="8" type="ORF">B0F90DRAFT_424553</name>
</gene>
<dbReference type="Proteomes" id="UP001203297">
    <property type="component" value="Unassembled WGS sequence"/>
</dbReference>
<keyword evidence="5" id="KW-0175">Coiled coil</keyword>
<dbReference type="SUPFAM" id="SSF57850">
    <property type="entry name" value="RING/U-box"/>
    <property type="match status" value="1"/>
</dbReference>
<feature type="compositionally biased region" description="Pro residues" evidence="6">
    <location>
        <begin position="540"/>
        <end position="556"/>
    </location>
</feature>
<feature type="region of interest" description="Disordered" evidence="6">
    <location>
        <begin position="450"/>
        <end position="490"/>
    </location>
</feature>
<dbReference type="PROSITE" id="PS50089">
    <property type="entry name" value="ZF_RING_2"/>
    <property type="match status" value="1"/>
</dbReference>
<feature type="domain" description="RING-type" evidence="7">
    <location>
        <begin position="104"/>
        <end position="150"/>
    </location>
</feature>
<keyword evidence="3" id="KW-0862">Zinc</keyword>
<dbReference type="Gene3D" id="3.30.40.10">
    <property type="entry name" value="Zinc/RING finger domain, C3HC4 (zinc finger)"/>
    <property type="match status" value="1"/>
</dbReference>
<comment type="caution">
    <text evidence="8">The sequence shown here is derived from an EMBL/GenBank/DDBJ whole genome shotgun (WGS) entry which is preliminary data.</text>
</comment>
<name>A0AAD4M401_9AGAM</name>
<protein>
    <recommendedName>
        <fullName evidence="7">RING-type domain-containing protein</fullName>
    </recommendedName>
</protein>
<dbReference type="PROSITE" id="PS00518">
    <property type="entry name" value="ZF_RING_1"/>
    <property type="match status" value="1"/>
</dbReference>
<dbReference type="GO" id="GO:0008270">
    <property type="term" value="F:zinc ion binding"/>
    <property type="evidence" value="ECO:0007669"/>
    <property type="project" value="UniProtKB-KW"/>
</dbReference>
<reference evidence="8" key="1">
    <citation type="journal article" date="2022" name="New Phytol.">
        <title>Evolutionary transition to the ectomycorrhizal habit in the genomes of a hyperdiverse lineage of mushroom-forming fungi.</title>
        <authorList>
            <person name="Looney B."/>
            <person name="Miyauchi S."/>
            <person name="Morin E."/>
            <person name="Drula E."/>
            <person name="Courty P.E."/>
            <person name="Kohler A."/>
            <person name="Kuo A."/>
            <person name="LaButti K."/>
            <person name="Pangilinan J."/>
            <person name="Lipzen A."/>
            <person name="Riley R."/>
            <person name="Andreopoulos W."/>
            <person name="He G."/>
            <person name="Johnson J."/>
            <person name="Nolan M."/>
            <person name="Tritt A."/>
            <person name="Barry K.W."/>
            <person name="Grigoriev I.V."/>
            <person name="Nagy L.G."/>
            <person name="Hibbett D."/>
            <person name="Henrissat B."/>
            <person name="Matheny P.B."/>
            <person name="Labbe J."/>
            <person name="Martin F.M."/>
        </authorList>
    </citation>
    <scope>NUCLEOTIDE SEQUENCE</scope>
    <source>
        <strain evidence="8">BPL690</strain>
    </source>
</reference>
<dbReference type="InterPro" id="IPR013083">
    <property type="entry name" value="Znf_RING/FYVE/PHD"/>
</dbReference>
<feature type="region of interest" description="Disordered" evidence="6">
    <location>
        <begin position="527"/>
        <end position="662"/>
    </location>
</feature>
<dbReference type="EMBL" id="WTXG01000018">
    <property type="protein sequence ID" value="KAI0300534.1"/>
    <property type="molecule type" value="Genomic_DNA"/>
</dbReference>